<feature type="compositionally biased region" description="Polar residues" evidence="1">
    <location>
        <begin position="52"/>
        <end position="65"/>
    </location>
</feature>
<keyword evidence="2" id="KW-0472">Membrane</keyword>
<sequence>SAQLHDVSLLLYEFTLFSFMFLFMPDSISPPPPLCCWSLGVKKPSCQTLQSFRRRLSSPTPQKALSCSESRRMSSSDRKQTEDGQKATDDVFR</sequence>
<reference evidence="3" key="1">
    <citation type="submission" date="2023-09" db="UniProtKB">
        <authorList>
            <consortium name="Ensembl"/>
        </authorList>
    </citation>
    <scope>IDENTIFICATION</scope>
</reference>
<dbReference type="AlphaFoldDB" id="A0A3B5AHE6"/>
<accession>A0A3B5AHE6</accession>
<feature type="transmembrane region" description="Helical" evidence="2">
    <location>
        <begin position="7"/>
        <end position="24"/>
    </location>
</feature>
<proteinExistence type="predicted"/>
<keyword evidence="2" id="KW-1133">Transmembrane helix</keyword>
<keyword evidence="2" id="KW-0812">Transmembrane</keyword>
<evidence type="ECO:0000313" key="3">
    <source>
        <dbReference type="Ensembl" id="ENSSPAP00000020868.1"/>
    </source>
</evidence>
<feature type="compositionally biased region" description="Basic and acidic residues" evidence="1">
    <location>
        <begin position="69"/>
        <end position="93"/>
    </location>
</feature>
<feature type="region of interest" description="Disordered" evidence="1">
    <location>
        <begin position="52"/>
        <end position="93"/>
    </location>
</feature>
<protein>
    <submittedName>
        <fullName evidence="3">Uncharacterized protein</fullName>
    </submittedName>
</protein>
<dbReference type="Ensembl" id="ENSSPAT00000021184.1">
    <property type="protein sequence ID" value="ENSSPAP00000020868.1"/>
    <property type="gene ID" value="ENSSPAG00000015731.1"/>
</dbReference>
<evidence type="ECO:0000256" key="1">
    <source>
        <dbReference type="SAM" id="MobiDB-lite"/>
    </source>
</evidence>
<evidence type="ECO:0000256" key="2">
    <source>
        <dbReference type="SAM" id="Phobius"/>
    </source>
</evidence>
<organism evidence="3">
    <name type="scientific">Stegastes partitus</name>
    <name type="common">bicolor damselfish</name>
    <dbReference type="NCBI Taxonomy" id="144197"/>
    <lineage>
        <taxon>Eukaryota</taxon>
        <taxon>Metazoa</taxon>
        <taxon>Chordata</taxon>
        <taxon>Craniata</taxon>
        <taxon>Vertebrata</taxon>
        <taxon>Euteleostomi</taxon>
        <taxon>Actinopterygii</taxon>
        <taxon>Neopterygii</taxon>
        <taxon>Teleostei</taxon>
        <taxon>Neoteleostei</taxon>
        <taxon>Acanthomorphata</taxon>
        <taxon>Ovalentaria</taxon>
        <taxon>Pomacentridae</taxon>
        <taxon>Stegastes</taxon>
    </lineage>
</organism>
<name>A0A3B5AHE6_9TELE</name>